<organism evidence="15 16">
    <name type="scientific">Octopus vulgaris</name>
    <name type="common">Common octopus</name>
    <dbReference type="NCBI Taxonomy" id="6645"/>
    <lineage>
        <taxon>Eukaryota</taxon>
        <taxon>Metazoa</taxon>
        <taxon>Spiralia</taxon>
        <taxon>Lophotrochozoa</taxon>
        <taxon>Mollusca</taxon>
        <taxon>Cephalopoda</taxon>
        <taxon>Coleoidea</taxon>
        <taxon>Octopodiformes</taxon>
        <taxon>Octopoda</taxon>
        <taxon>Incirrata</taxon>
        <taxon>Octopodidae</taxon>
        <taxon>Octopus</taxon>
    </lineage>
</organism>
<feature type="transmembrane region" description="Helical" evidence="13">
    <location>
        <begin position="902"/>
        <end position="922"/>
    </location>
</feature>
<dbReference type="GO" id="GO:0008013">
    <property type="term" value="F:beta-catenin binding"/>
    <property type="evidence" value="ECO:0007669"/>
    <property type="project" value="TreeGrafter"/>
</dbReference>
<dbReference type="PROSITE" id="PS50268">
    <property type="entry name" value="CADHERIN_2"/>
    <property type="match status" value="8"/>
</dbReference>
<dbReference type="InterPro" id="IPR015919">
    <property type="entry name" value="Cadherin-like_sf"/>
</dbReference>
<evidence type="ECO:0000256" key="6">
    <source>
        <dbReference type="ARBA" id="ARBA00022837"/>
    </source>
</evidence>
<feature type="domain" description="Cadherin" evidence="14">
    <location>
        <begin position="6"/>
        <end position="79"/>
    </location>
</feature>
<dbReference type="EMBL" id="OX597815">
    <property type="protein sequence ID" value="CAI9718136.1"/>
    <property type="molecule type" value="Genomic_DNA"/>
</dbReference>
<evidence type="ECO:0000256" key="5">
    <source>
        <dbReference type="ARBA" id="ARBA00022737"/>
    </source>
</evidence>
<feature type="domain" description="Cadherin" evidence="14">
    <location>
        <begin position="406"/>
        <end position="509"/>
    </location>
</feature>
<keyword evidence="6 12" id="KW-0106">Calcium</keyword>
<evidence type="ECO:0000256" key="13">
    <source>
        <dbReference type="SAM" id="Phobius"/>
    </source>
</evidence>
<dbReference type="Gene3D" id="2.60.40.60">
    <property type="entry name" value="Cadherins"/>
    <property type="match status" value="9"/>
</dbReference>
<evidence type="ECO:0000256" key="9">
    <source>
        <dbReference type="ARBA" id="ARBA00023136"/>
    </source>
</evidence>
<dbReference type="PRINTS" id="PR00205">
    <property type="entry name" value="CADHERIN"/>
</dbReference>
<feature type="domain" description="Cadherin" evidence="14">
    <location>
        <begin position="776"/>
        <end position="876"/>
    </location>
</feature>
<keyword evidence="2" id="KW-0245">EGF-like domain</keyword>
<proteinExistence type="predicted"/>
<feature type="domain" description="Cadherin" evidence="14">
    <location>
        <begin position="516"/>
        <end position="662"/>
    </location>
</feature>
<keyword evidence="5" id="KW-0677">Repeat</keyword>
<evidence type="ECO:0000259" key="14">
    <source>
        <dbReference type="PROSITE" id="PS50268"/>
    </source>
</evidence>
<keyword evidence="3 13" id="KW-0812">Transmembrane</keyword>
<evidence type="ECO:0000256" key="12">
    <source>
        <dbReference type="PROSITE-ProRule" id="PRU00043"/>
    </source>
</evidence>
<dbReference type="GO" id="GO:0005509">
    <property type="term" value="F:calcium ion binding"/>
    <property type="evidence" value="ECO:0007669"/>
    <property type="project" value="UniProtKB-UniRule"/>
</dbReference>
<dbReference type="Proteomes" id="UP001162480">
    <property type="component" value="Chromosome 2"/>
</dbReference>
<evidence type="ECO:0000256" key="11">
    <source>
        <dbReference type="ARBA" id="ARBA00023180"/>
    </source>
</evidence>
<reference evidence="15" key="1">
    <citation type="submission" date="2023-08" db="EMBL/GenBank/DDBJ databases">
        <authorList>
            <person name="Alioto T."/>
            <person name="Alioto T."/>
            <person name="Gomez Garrido J."/>
        </authorList>
    </citation>
    <scope>NUCLEOTIDE SEQUENCE</scope>
</reference>
<feature type="domain" description="Cadherin" evidence="14">
    <location>
        <begin position="80"/>
        <end position="196"/>
    </location>
</feature>
<dbReference type="InterPro" id="IPR039808">
    <property type="entry name" value="Cadherin"/>
</dbReference>
<keyword evidence="11" id="KW-0325">Glycoprotein</keyword>
<dbReference type="SMART" id="SM00112">
    <property type="entry name" value="CA"/>
    <property type="match status" value="8"/>
</dbReference>
<evidence type="ECO:0000256" key="8">
    <source>
        <dbReference type="ARBA" id="ARBA00022989"/>
    </source>
</evidence>
<dbReference type="Pfam" id="PF00028">
    <property type="entry name" value="Cadherin"/>
    <property type="match status" value="6"/>
</dbReference>
<keyword evidence="16" id="KW-1185">Reference proteome</keyword>
<dbReference type="InterPro" id="IPR002126">
    <property type="entry name" value="Cadherin-like_dom"/>
</dbReference>
<evidence type="ECO:0000313" key="15">
    <source>
        <dbReference type="EMBL" id="CAI9718136.1"/>
    </source>
</evidence>
<feature type="domain" description="Cadherin" evidence="14">
    <location>
        <begin position="671"/>
        <end position="775"/>
    </location>
</feature>
<dbReference type="FunFam" id="2.60.40.60:FF:000020">
    <property type="entry name" value="Dachsous cadherin-related 1b"/>
    <property type="match status" value="2"/>
</dbReference>
<dbReference type="GO" id="GO:0007156">
    <property type="term" value="P:homophilic cell adhesion via plasma membrane adhesion molecules"/>
    <property type="evidence" value="ECO:0007669"/>
    <property type="project" value="InterPro"/>
</dbReference>
<dbReference type="PANTHER" id="PTHR24027:SF438">
    <property type="entry name" value="CADHERIN 23"/>
    <property type="match status" value="1"/>
</dbReference>
<dbReference type="GO" id="GO:0016477">
    <property type="term" value="P:cell migration"/>
    <property type="evidence" value="ECO:0007669"/>
    <property type="project" value="TreeGrafter"/>
</dbReference>
<dbReference type="FunFam" id="2.60.40.60:FF:000024">
    <property type="entry name" value="FAT atypical cadherin 3"/>
    <property type="match status" value="1"/>
</dbReference>
<dbReference type="GO" id="GO:0016342">
    <property type="term" value="C:catenin complex"/>
    <property type="evidence" value="ECO:0007669"/>
    <property type="project" value="TreeGrafter"/>
</dbReference>
<dbReference type="PROSITE" id="PS00232">
    <property type="entry name" value="CADHERIN_1"/>
    <property type="match status" value="4"/>
</dbReference>
<evidence type="ECO:0000256" key="4">
    <source>
        <dbReference type="ARBA" id="ARBA00022729"/>
    </source>
</evidence>
<feature type="domain" description="Cadherin" evidence="14">
    <location>
        <begin position="197"/>
        <end position="299"/>
    </location>
</feature>
<accession>A0AA36AMG5</accession>
<evidence type="ECO:0000256" key="7">
    <source>
        <dbReference type="ARBA" id="ARBA00022889"/>
    </source>
</evidence>
<sequence length="980" mass="108450">MYLDTNPDSCSAFSISNNSGEIRIESDNLDREDPVIDKLNGVCTVEIKAYEIKNNQKGDSVTKNITIFVEDVNDNDPLFNKKSFTAKVNENTTKDNPVTINEIITVKDEDTVEYSKFSLSLKTLDGKPFTALKVIPVESVTETTIALSVNNPDELDYEKEKQMTFKIVAEDKASSKTSEANVTLEILPVDEFLPQFSQQRYQVNVSEEKTVGNLITITATDDDSGKDGEVTYAIFGDNSFTIDSKSGTISVSKKLDYEKVTFYSLLVEATDGGNRKATVDLDVFVKGINDNAPILRPKFYTGLLKEGKTSFEYEITVQATDADKENSGNSQVKYSIVNASQSLSNSFSINAQNGIITPSNIDYESLTHNVIQLVVKAEDNGKPVKEDTAIVNITVLDVNDNGPQFQESFYNISIKEDLTEDSWLLNITAKDNDKTSPFNRVNFRLKTQTSVFRINSEDGSIFLSSKLNREDKSFYNLTVLATDGGTPSKTATTEVNVIVEDVNDETPELILGKTNIELYENITINSYITSINATDKDLNSKLIFNISQETIEINGKGREVNKNTIVPYFEIDHNTGNITLKEKLDRETFERIILKVEVSDQNTVVGVGTATGEISLKTELDREENPNITFNVVASDSLLPTLSSTATVFVVVEDFNDNAPEFQNLVSILPVPEDTSVNTTITTITTTDKDIGIHANVSYTLTVSGGNSPFKIDKITGEIVVISELDREAVDKYTVIITAQDNYDYKNNFQKPGWKENTTTILINVTDVNDNPPVFKSDKYSENVQESISTGIILTVATTDEDIGENGKVQYSLQGKESVLFKMDPGTGVLSIASDLTNKIGVKCFNVTAKDQGNPPLSSTTSICINITDINNNPKFEKPNDTITIPERPESPGTANSNEKNFTSIITVTVMLVCIFIITMLLSHAGNQRYSRELRAAKTTKKLNPAFNDDIGVTHPQNTYIKLQNRNKFDDDSPYSSWTL</sequence>
<evidence type="ECO:0000256" key="2">
    <source>
        <dbReference type="ARBA" id="ARBA00022536"/>
    </source>
</evidence>
<evidence type="ECO:0000256" key="3">
    <source>
        <dbReference type="ARBA" id="ARBA00022692"/>
    </source>
</evidence>
<keyword evidence="4" id="KW-0732">Signal</keyword>
<dbReference type="AlphaFoldDB" id="A0AA36AMG5"/>
<dbReference type="SUPFAM" id="SSF49313">
    <property type="entry name" value="Cadherin-like"/>
    <property type="match status" value="9"/>
</dbReference>
<keyword evidence="9 13" id="KW-0472">Membrane</keyword>
<name>A0AA36AMG5_OCTVU</name>
<comment type="subcellular location">
    <subcellularLocation>
        <location evidence="1">Membrane</location>
        <topology evidence="1">Single-pass membrane protein</topology>
    </subcellularLocation>
</comment>
<feature type="domain" description="Cadherin" evidence="14">
    <location>
        <begin position="296"/>
        <end position="405"/>
    </location>
</feature>
<evidence type="ECO:0000256" key="10">
    <source>
        <dbReference type="ARBA" id="ARBA00023157"/>
    </source>
</evidence>
<dbReference type="CDD" id="cd11304">
    <property type="entry name" value="Cadherin_repeat"/>
    <property type="match status" value="8"/>
</dbReference>
<dbReference type="FunFam" id="2.60.40.60:FF:000033">
    <property type="entry name" value="FAT atypical cadherin 1"/>
    <property type="match status" value="1"/>
</dbReference>
<dbReference type="PANTHER" id="PTHR24027">
    <property type="entry name" value="CADHERIN-23"/>
    <property type="match status" value="1"/>
</dbReference>
<keyword evidence="10" id="KW-1015">Disulfide bond</keyword>
<evidence type="ECO:0000256" key="1">
    <source>
        <dbReference type="ARBA" id="ARBA00004167"/>
    </source>
</evidence>
<dbReference type="GO" id="GO:0045296">
    <property type="term" value="F:cadherin binding"/>
    <property type="evidence" value="ECO:0007669"/>
    <property type="project" value="TreeGrafter"/>
</dbReference>
<keyword evidence="7" id="KW-0130">Cell adhesion</keyword>
<gene>
    <name evidence="15" type="ORF">OCTVUL_1B016767</name>
</gene>
<evidence type="ECO:0000313" key="16">
    <source>
        <dbReference type="Proteomes" id="UP001162480"/>
    </source>
</evidence>
<keyword evidence="8 13" id="KW-1133">Transmembrane helix</keyword>
<dbReference type="InterPro" id="IPR020894">
    <property type="entry name" value="Cadherin_CS"/>
</dbReference>
<protein>
    <submittedName>
        <fullName evidence="15">Cadherin-23-like isoform X1</fullName>
    </submittedName>
</protein>